<organism evidence="1 2">
    <name type="scientific">Tenacibaculum platacis</name>
    <dbReference type="NCBI Taxonomy" id="3137852"/>
    <lineage>
        <taxon>Bacteria</taxon>
        <taxon>Pseudomonadati</taxon>
        <taxon>Bacteroidota</taxon>
        <taxon>Flavobacteriia</taxon>
        <taxon>Flavobacteriales</taxon>
        <taxon>Flavobacteriaceae</taxon>
        <taxon>Tenacibaculum</taxon>
    </lineage>
</organism>
<protein>
    <submittedName>
        <fullName evidence="1">Uncharacterized protein</fullName>
    </submittedName>
</protein>
<comment type="caution">
    <text evidence="1">The sequence shown here is derived from an EMBL/GenBank/DDBJ whole genome shotgun (WGS) entry which is preliminary data.</text>
</comment>
<evidence type="ECO:0000313" key="2">
    <source>
        <dbReference type="Proteomes" id="UP001497416"/>
    </source>
</evidence>
<dbReference type="Proteomes" id="UP001497416">
    <property type="component" value="Unassembled WGS sequence"/>
</dbReference>
<evidence type="ECO:0000313" key="1">
    <source>
        <dbReference type="EMBL" id="CAL2077986.1"/>
    </source>
</evidence>
<accession>A0ABP1EFG6</accession>
<name>A0ABP1EFG6_9FLAO</name>
<proteinExistence type="predicted"/>
<gene>
    <name evidence="1" type="ORF">T190607A01A_10620</name>
</gene>
<reference evidence="1 2" key="1">
    <citation type="submission" date="2024-05" db="EMBL/GenBank/DDBJ databases">
        <authorList>
            <person name="Duchaud E."/>
        </authorList>
    </citation>
    <scope>NUCLEOTIDE SEQUENCE [LARGE SCALE GENOMIC DNA]</scope>
    <source>
        <strain evidence="1">Ena-SAMPLE-TAB-13-05-2024-13:56:06:370-140302</strain>
    </source>
</reference>
<keyword evidence="2" id="KW-1185">Reference proteome</keyword>
<dbReference type="EMBL" id="CAXIXY010000003">
    <property type="protein sequence ID" value="CAL2077986.1"/>
    <property type="molecule type" value="Genomic_DNA"/>
</dbReference>
<sequence>MENSFVPRSVHIVLDKILISFFIQLKSLELTLRNKTWKQKQFSLQQGVVRQNVLG</sequence>